<protein>
    <submittedName>
        <fullName evidence="1">DUF1905 domain-containing protein</fullName>
    </submittedName>
</protein>
<proteinExistence type="predicted"/>
<dbReference type="Pfam" id="PF13376">
    <property type="entry name" value="OmdA"/>
    <property type="match status" value="1"/>
</dbReference>
<dbReference type="EMBL" id="JAGKSP010000014">
    <property type="protein sequence ID" value="MBP3966042.1"/>
    <property type="molecule type" value="Genomic_DNA"/>
</dbReference>
<name>A0ABS5CJJ0_9BACL</name>
<dbReference type="Proteomes" id="UP000673394">
    <property type="component" value="Unassembled WGS sequence"/>
</dbReference>
<dbReference type="Gene3D" id="2.40.30.100">
    <property type="entry name" value="AF2212/PG0164-like"/>
    <property type="match status" value="1"/>
</dbReference>
<dbReference type="InterPro" id="IPR015018">
    <property type="entry name" value="DUF1905"/>
</dbReference>
<reference evidence="1 2" key="1">
    <citation type="submission" date="2021-04" db="EMBL/GenBank/DDBJ databases">
        <title>Paenibacillus sp. DLE-14 whole genome sequence.</title>
        <authorList>
            <person name="Ham Y.J."/>
        </authorList>
    </citation>
    <scope>NUCLEOTIDE SEQUENCE [LARGE SCALE GENOMIC DNA]</scope>
    <source>
        <strain evidence="1 2">DLE-14</strain>
    </source>
</reference>
<dbReference type="RefSeq" id="WP_210662896.1">
    <property type="nucleotide sequence ID" value="NZ_JAGKSP010000014.1"/>
</dbReference>
<accession>A0ABS5CJJ0</accession>
<dbReference type="Pfam" id="PF08922">
    <property type="entry name" value="DUF1905"/>
    <property type="match status" value="1"/>
</dbReference>
<sequence length="149" mass="15977">MRFRTVVELGGKTATGFEVPSEAVASLGTSKKPAVKVKIGAYSYRSTVASMGGRFMLPLSAENRQGAGVAAGEEIEVELELDTEPRELEVPEDFSAALGGVPASRSFFDGLSYSNKRRIVLAIDGAKTAETRQRRIEKAVQALSESRIP</sequence>
<comment type="caution">
    <text evidence="1">The sequence shown here is derived from an EMBL/GenBank/DDBJ whole genome shotgun (WGS) entry which is preliminary data.</text>
</comment>
<dbReference type="InterPro" id="IPR037079">
    <property type="entry name" value="AF2212/PG0164-like_sf"/>
</dbReference>
<dbReference type="SUPFAM" id="SSF141694">
    <property type="entry name" value="AF2212/PG0164-like"/>
    <property type="match status" value="1"/>
</dbReference>
<gene>
    <name evidence="1" type="ORF">I8J30_25385</name>
</gene>
<keyword evidence="2" id="KW-1185">Reference proteome</keyword>
<evidence type="ECO:0000313" key="1">
    <source>
        <dbReference type="EMBL" id="MBP3966042.1"/>
    </source>
</evidence>
<organism evidence="1 2">
    <name type="scientific">Paenibacillus lignilyticus</name>
    <dbReference type="NCBI Taxonomy" id="1172615"/>
    <lineage>
        <taxon>Bacteria</taxon>
        <taxon>Bacillati</taxon>
        <taxon>Bacillota</taxon>
        <taxon>Bacilli</taxon>
        <taxon>Bacillales</taxon>
        <taxon>Paenibacillaceae</taxon>
        <taxon>Paenibacillus</taxon>
    </lineage>
</organism>
<evidence type="ECO:0000313" key="2">
    <source>
        <dbReference type="Proteomes" id="UP000673394"/>
    </source>
</evidence>